<reference evidence="2 3" key="1">
    <citation type="submission" date="2016-06" db="EMBL/GenBank/DDBJ databases">
        <title>Three novel species with peptidoglycan cell walls form the new genus Lacunisphaera gen. nov. in the family Opitutaceae of the verrucomicrobial subdivision 4.</title>
        <authorList>
            <person name="Rast P."/>
            <person name="Gloeckner I."/>
            <person name="Jogler M."/>
            <person name="Boedeker C."/>
            <person name="Jeske O."/>
            <person name="Wiegand S."/>
            <person name="Reinhardt R."/>
            <person name="Schumann P."/>
            <person name="Rohde M."/>
            <person name="Spring S."/>
            <person name="Gloeckner F.O."/>
            <person name="Jogler C."/>
        </authorList>
    </citation>
    <scope>NUCLEOTIDE SEQUENCE [LARGE SCALE GENOMIC DNA]</scope>
    <source>
        <strain evidence="2 3">IG16b</strain>
    </source>
</reference>
<dbReference type="InterPro" id="IPR021457">
    <property type="entry name" value="DUF3108"/>
</dbReference>
<dbReference type="AlphaFoldDB" id="A0A1D8AYR7"/>
<evidence type="ECO:0000256" key="1">
    <source>
        <dbReference type="SAM" id="SignalP"/>
    </source>
</evidence>
<proteinExistence type="predicted"/>
<sequence>MAGVSTRVKSLLLFLLLPGLALAAPFTAIRDGESFTYKVGFAIFSHAGNITLSGQAETTPGQDRIRVTADTRSRGMVRGLYEFDSTAVALIDRPTGRLLGVKETGADPKRPIDNEFQIDYEKRVATFTDRVRTHRSATLPLPGDSDPIDLISALVQTRDWDLKPGEKRDLVVQFGRDFYPLSIHAEGYEEVRTPMGKYRTLVLVPRMDPAKAKGLFKRGGEIKVWIAQDGSKLPVKMQLKLNFGAATLLLSEYQPPK</sequence>
<keyword evidence="1" id="KW-0732">Signal</keyword>
<feature type="chain" id="PRO_5009105392" description="DUF3108 domain-containing protein" evidence="1">
    <location>
        <begin position="24"/>
        <end position="257"/>
    </location>
</feature>
<dbReference type="KEGG" id="obg:Verru16b_03121"/>
<gene>
    <name evidence="2" type="ORF">Verru16b_03121</name>
</gene>
<dbReference type="Pfam" id="PF11306">
    <property type="entry name" value="DUF3108"/>
    <property type="match status" value="1"/>
</dbReference>
<name>A0A1D8AYR7_9BACT</name>
<dbReference type="Proteomes" id="UP000095228">
    <property type="component" value="Chromosome"/>
</dbReference>
<evidence type="ECO:0008006" key="4">
    <source>
        <dbReference type="Google" id="ProtNLM"/>
    </source>
</evidence>
<protein>
    <recommendedName>
        <fullName evidence="4">DUF3108 domain-containing protein</fullName>
    </recommendedName>
</protein>
<organism evidence="2 3">
    <name type="scientific">Lacunisphaera limnophila</name>
    <dbReference type="NCBI Taxonomy" id="1838286"/>
    <lineage>
        <taxon>Bacteria</taxon>
        <taxon>Pseudomonadati</taxon>
        <taxon>Verrucomicrobiota</taxon>
        <taxon>Opitutia</taxon>
        <taxon>Opitutales</taxon>
        <taxon>Opitutaceae</taxon>
        <taxon>Lacunisphaera</taxon>
    </lineage>
</organism>
<evidence type="ECO:0000313" key="2">
    <source>
        <dbReference type="EMBL" id="AOS46027.1"/>
    </source>
</evidence>
<dbReference type="EMBL" id="CP016094">
    <property type="protein sequence ID" value="AOS46027.1"/>
    <property type="molecule type" value="Genomic_DNA"/>
</dbReference>
<dbReference type="STRING" id="1838286.Verru16b_03121"/>
<keyword evidence="3" id="KW-1185">Reference proteome</keyword>
<accession>A0A1D8AYR7</accession>
<evidence type="ECO:0000313" key="3">
    <source>
        <dbReference type="Proteomes" id="UP000095228"/>
    </source>
</evidence>
<feature type="signal peptide" evidence="1">
    <location>
        <begin position="1"/>
        <end position="23"/>
    </location>
</feature>